<proteinExistence type="predicted"/>
<evidence type="ECO:0000313" key="2">
    <source>
        <dbReference type="Proteomes" id="UP000587991"/>
    </source>
</evidence>
<dbReference type="Proteomes" id="UP000587991">
    <property type="component" value="Unassembled WGS sequence"/>
</dbReference>
<dbReference type="AlphaFoldDB" id="A0A847S438"/>
<comment type="caution">
    <text evidence="1">The sequence shown here is derived from an EMBL/GenBank/DDBJ whole genome shotgun (WGS) entry which is preliminary data.</text>
</comment>
<name>A0A847S438_9NEIS</name>
<reference evidence="1 2" key="1">
    <citation type="submission" date="2020-04" db="EMBL/GenBank/DDBJ databases">
        <title>Draft genome of Leeia sp. IMCC25680.</title>
        <authorList>
            <person name="Song J."/>
            <person name="Cho J.-C."/>
        </authorList>
    </citation>
    <scope>NUCLEOTIDE SEQUENCE [LARGE SCALE GENOMIC DNA]</scope>
    <source>
        <strain evidence="1 2">IMCC25680</strain>
    </source>
</reference>
<accession>A0A847S438</accession>
<evidence type="ECO:0000313" key="1">
    <source>
        <dbReference type="EMBL" id="NLR74563.1"/>
    </source>
</evidence>
<organism evidence="1 2">
    <name type="scientific">Leeia aquatica</name>
    <dbReference type="NCBI Taxonomy" id="2725557"/>
    <lineage>
        <taxon>Bacteria</taxon>
        <taxon>Pseudomonadati</taxon>
        <taxon>Pseudomonadota</taxon>
        <taxon>Betaproteobacteria</taxon>
        <taxon>Neisseriales</taxon>
        <taxon>Leeiaceae</taxon>
        <taxon>Leeia</taxon>
    </lineage>
</organism>
<gene>
    <name evidence="1" type="ORF">HF682_05265</name>
</gene>
<sequence length="206" mass="23371">MNFILEIVDSQTGCIVADYSIKTCQQGDIAEVLTIPDYNPDACYGLEKADIHTLGQTYALALEGTEEQGYLRARHWLDDLSYKVHTGRELLLMRSGLKPLAVFSEWEATEQEAFFDPLVEQGLFTKQAYLEPAPSASLPANRLTLYALPEEAWRIQAYLLMRRAARQTGWNETLERMEGLLLGYTEAQNDEFIHLRKASMPPIRPA</sequence>
<dbReference type="EMBL" id="JABAIM010000001">
    <property type="protein sequence ID" value="NLR74563.1"/>
    <property type="molecule type" value="Genomic_DNA"/>
</dbReference>
<keyword evidence="2" id="KW-1185">Reference proteome</keyword>
<protein>
    <submittedName>
        <fullName evidence="1">Uncharacterized protein</fullName>
    </submittedName>
</protein>
<dbReference type="RefSeq" id="WP_168876174.1">
    <property type="nucleotide sequence ID" value="NZ_JABAIM010000001.1"/>
</dbReference>